<evidence type="ECO:0000313" key="2">
    <source>
        <dbReference type="EMBL" id="EJW96420.1"/>
    </source>
</evidence>
<proteinExistence type="predicted"/>
<reference evidence="2" key="1">
    <citation type="journal article" date="2012" name="PLoS ONE">
        <title>Gene sets for utilization of primary and secondary nutrition supplies in the distal gut of endangered iberian lynx.</title>
        <authorList>
            <person name="Alcaide M."/>
            <person name="Messina E."/>
            <person name="Richter M."/>
            <person name="Bargiela R."/>
            <person name="Peplies J."/>
            <person name="Huws S.A."/>
            <person name="Newbold C.J."/>
            <person name="Golyshin P.N."/>
            <person name="Simon M.A."/>
            <person name="Lopez G."/>
            <person name="Yakimov M.M."/>
            <person name="Ferrer M."/>
        </authorList>
    </citation>
    <scope>NUCLEOTIDE SEQUENCE</scope>
</reference>
<keyword evidence="1" id="KW-0812">Transmembrane</keyword>
<evidence type="ECO:0000256" key="1">
    <source>
        <dbReference type="SAM" id="Phobius"/>
    </source>
</evidence>
<organism evidence="2">
    <name type="scientific">gut metagenome</name>
    <dbReference type="NCBI Taxonomy" id="749906"/>
    <lineage>
        <taxon>unclassified sequences</taxon>
        <taxon>metagenomes</taxon>
        <taxon>organismal metagenomes</taxon>
    </lineage>
</organism>
<comment type="caution">
    <text evidence="2">The sequence shown here is derived from an EMBL/GenBank/DDBJ whole genome shotgun (WGS) entry which is preliminary data.</text>
</comment>
<gene>
    <name evidence="2" type="ORF">EVA_15473</name>
</gene>
<name>J9C945_9ZZZZ</name>
<keyword evidence="1" id="KW-0472">Membrane</keyword>
<accession>J9C945</accession>
<feature type="transmembrane region" description="Helical" evidence="1">
    <location>
        <begin position="25"/>
        <end position="43"/>
    </location>
</feature>
<keyword evidence="1" id="KW-1133">Transmembrane helix</keyword>
<protein>
    <submittedName>
        <fullName evidence="2">Uncharacterized protein</fullName>
    </submittedName>
</protein>
<sequence>MFSQASDFNARLIVSELATLAFGRSFKSIFNGTFVFISCGTFAKMQKNIRMMYECYAASLRGYFFSSRCVIFFF</sequence>
<dbReference type="AlphaFoldDB" id="J9C945"/>
<dbReference type="EMBL" id="AMCI01005287">
    <property type="protein sequence ID" value="EJW96420.1"/>
    <property type="molecule type" value="Genomic_DNA"/>
</dbReference>